<accession>A0ACB8BJL6</accession>
<reference evidence="1" key="1">
    <citation type="journal article" date="2021" name="New Phytol.">
        <title>Evolutionary innovations through gain and loss of genes in the ectomycorrhizal Boletales.</title>
        <authorList>
            <person name="Wu G."/>
            <person name="Miyauchi S."/>
            <person name="Morin E."/>
            <person name="Kuo A."/>
            <person name="Drula E."/>
            <person name="Varga T."/>
            <person name="Kohler A."/>
            <person name="Feng B."/>
            <person name="Cao Y."/>
            <person name="Lipzen A."/>
            <person name="Daum C."/>
            <person name="Hundley H."/>
            <person name="Pangilinan J."/>
            <person name="Johnson J."/>
            <person name="Barry K."/>
            <person name="LaButti K."/>
            <person name="Ng V."/>
            <person name="Ahrendt S."/>
            <person name="Min B."/>
            <person name="Choi I.G."/>
            <person name="Park H."/>
            <person name="Plett J.M."/>
            <person name="Magnuson J."/>
            <person name="Spatafora J.W."/>
            <person name="Nagy L.G."/>
            <person name="Henrissat B."/>
            <person name="Grigoriev I.V."/>
            <person name="Yang Z.L."/>
            <person name="Xu J."/>
            <person name="Martin F.M."/>
        </authorList>
    </citation>
    <scope>NUCLEOTIDE SEQUENCE</scope>
    <source>
        <strain evidence="1">KUC20120723A-06</strain>
    </source>
</reference>
<dbReference type="Proteomes" id="UP000790709">
    <property type="component" value="Unassembled WGS sequence"/>
</dbReference>
<gene>
    <name evidence="1" type="ORF">BV22DRAFT_412752</name>
</gene>
<evidence type="ECO:0000313" key="2">
    <source>
        <dbReference type="Proteomes" id="UP000790709"/>
    </source>
</evidence>
<sequence length="285" mass="31426">MASLASTKAHLLQLCSGSAIPFHFCVISLWGFVGTINCDNDASLAAVLAEVSNVSATCNSVRVEVSFPISYRGSKYRDESDILLMHCHFYGGPMRVLTALSKSQNCKIDGPDIPKLAVARDVVVWPSLMSAKDPSPERIKFGSDRPGKPGTNYDIGSIFSRRIALSLQTIAGQPVFRVDGHACLVAHDAIMTSWVVRAGRHTLRTLCSGVRRNAINQTTGLLANNRMPPRNTRPRSPCRLSQQADDYSVHSHKYPRYHWRMIPAGMRAMRLVPQNPLGGEDRNQQ</sequence>
<protein>
    <submittedName>
        <fullName evidence="1">Uncharacterized protein</fullName>
    </submittedName>
</protein>
<evidence type="ECO:0000313" key="1">
    <source>
        <dbReference type="EMBL" id="KAH7925737.1"/>
    </source>
</evidence>
<proteinExistence type="predicted"/>
<keyword evidence="2" id="KW-1185">Reference proteome</keyword>
<comment type="caution">
    <text evidence="1">The sequence shown here is derived from an EMBL/GenBank/DDBJ whole genome shotgun (WGS) entry which is preliminary data.</text>
</comment>
<name>A0ACB8BJL6_9AGAM</name>
<organism evidence="1 2">
    <name type="scientific">Leucogyrophana mollusca</name>
    <dbReference type="NCBI Taxonomy" id="85980"/>
    <lineage>
        <taxon>Eukaryota</taxon>
        <taxon>Fungi</taxon>
        <taxon>Dikarya</taxon>
        <taxon>Basidiomycota</taxon>
        <taxon>Agaricomycotina</taxon>
        <taxon>Agaricomycetes</taxon>
        <taxon>Agaricomycetidae</taxon>
        <taxon>Boletales</taxon>
        <taxon>Boletales incertae sedis</taxon>
        <taxon>Leucogyrophana</taxon>
    </lineage>
</organism>
<dbReference type="EMBL" id="MU266396">
    <property type="protein sequence ID" value="KAH7925737.1"/>
    <property type="molecule type" value="Genomic_DNA"/>
</dbReference>